<dbReference type="InterPro" id="IPR013215">
    <property type="entry name" value="Cbl-indep_Met_Synth_N"/>
</dbReference>
<evidence type="ECO:0000256" key="13">
    <source>
        <dbReference type="PIRSR" id="PIRSR000382-2"/>
    </source>
</evidence>
<evidence type="ECO:0000259" key="15">
    <source>
        <dbReference type="Pfam" id="PF01717"/>
    </source>
</evidence>
<dbReference type="SUPFAM" id="SSF51726">
    <property type="entry name" value="UROD/MetE-like"/>
    <property type="match status" value="2"/>
</dbReference>
<dbReference type="CDD" id="cd03311">
    <property type="entry name" value="CIMS_C_terminal_like"/>
    <property type="match status" value="1"/>
</dbReference>
<keyword evidence="11" id="KW-0486">Methionine biosynthesis</keyword>
<evidence type="ECO:0000256" key="6">
    <source>
        <dbReference type="ARBA" id="ARBA00022605"/>
    </source>
</evidence>
<feature type="binding site" evidence="12">
    <location>
        <position position="500"/>
    </location>
    <ligand>
        <name>L-methionine</name>
        <dbReference type="ChEBI" id="CHEBI:57844"/>
    </ligand>
</feature>
<feature type="domain" description="Cobalamin-independent methionine synthase MetE C-terminal/archaeal" evidence="15">
    <location>
        <begin position="442"/>
        <end position="769"/>
    </location>
</feature>
<evidence type="ECO:0000256" key="10">
    <source>
        <dbReference type="ARBA" id="ARBA00022833"/>
    </source>
</evidence>
<protein>
    <recommendedName>
        <fullName evidence="4">5-methyltetrahydropteroyltriglutamate--homocysteine S-methyltransferase</fullName>
        <ecNumber evidence="4">2.1.1.14</ecNumber>
    </recommendedName>
</protein>
<dbReference type="Proteomes" id="UP000218628">
    <property type="component" value="Chromosome"/>
</dbReference>
<evidence type="ECO:0000256" key="14">
    <source>
        <dbReference type="PIRSR" id="PIRSR000382-3"/>
    </source>
</evidence>
<keyword evidence="10 13" id="KW-0862">Zinc</keyword>
<feature type="binding site" evidence="13">
    <location>
        <position position="663"/>
    </location>
    <ligand>
        <name>Zn(2+)</name>
        <dbReference type="ChEBI" id="CHEBI:29105"/>
        <label>1</label>
        <note>catalytic</note>
    </ligand>
</feature>
<comment type="function">
    <text evidence="1">Catalyzes the transfer of a methyl group from 5-methyltetrahydrofolate to homocysteine resulting in methionine formation.</text>
</comment>
<dbReference type="Pfam" id="PF01717">
    <property type="entry name" value="Meth_synt_2"/>
    <property type="match status" value="1"/>
</dbReference>
<feature type="binding site" evidence="12">
    <location>
        <position position="621"/>
    </location>
    <ligand>
        <name>L-methionine</name>
        <dbReference type="ChEBI" id="CHEBI:57844"/>
    </ligand>
</feature>
<feature type="binding site" evidence="12">
    <location>
        <begin position="447"/>
        <end position="449"/>
    </location>
    <ligand>
        <name>L-homocysteine</name>
        <dbReference type="ChEBI" id="CHEBI:58199"/>
    </ligand>
</feature>
<dbReference type="InterPro" id="IPR038071">
    <property type="entry name" value="UROD/MetE-like_sf"/>
</dbReference>
<evidence type="ECO:0000256" key="2">
    <source>
        <dbReference type="ARBA" id="ARBA00004681"/>
    </source>
</evidence>
<dbReference type="UniPathway" id="UPA00051">
    <property type="reaction ID" value="UER00082"/>
</dbReference>
<dbReference type="Pfam" id="PF08267">
    <property type="entry name" value="Meth_synt_1"/>
    <property type="match status" value="1"/>
</dbReference>
<dbReference type="NCBIfam" id="NF003556">
    <property type="entry name" value="PRK05222.1"/>
    <property type="match status" value="1"/>
</dbReference>
<accession>A0A291DF82</accession>
<evidence type="ECO:0000256" key="11">
    <source>
        <dbReference type="ARBA" id="ARBA00023167"/>
    </source>
</evidence>
<feature type="active site" description="Proton donor" evidence="14">
    <location>
        <position position="715"/>
    </location>
</feature>
<feature type="binding site" evidence="12">
    <location>
        <begin position="531"/>
        <end position="532"/>
    </location>
    <ligand>
        <name>5-methyltetrahydropteroyltri-L-glutamate</name>
        <dbReference type="ChEBI" id="CHEBI:58207"/>
    </ligand>
</feature>
<dbReference type="InterPro" id="IPR002629">
    <property type="entry name" value="Met_Synth_C/arc"/>
</dbReference>
<dbReference type="GO" id="GO:0009086">
    <property type="term" value="P:methionine biosynthetic process"/>
    <property type="evidence" value="ECO:0007669"/>
    <property type="project" value="UniProtKB-KW"/>
</dbReference>
<evidence type="ECO:0000313" key="17">
    <source>
        <dbReference type="EMBL" id="ATF63063.1"/>
    </source>
</evidence>
<gene>
    <name evidence="17" type="ORF">CO690_04970</name>
</gene>
<evidence type="ECO:0000256" key="4">
    <source>
        <dbReference type="ARBA" id="ARBA00012034"/>
    </source>
</evidence>
<evidence type="ECO:0000256" key="5">
    <source>
        <dbReference type="ARBA" id="ARBA00022603"/>
    </source>
</evidence>
<dbReference type="PANTHER" id="PTHR30519">
    <property type="entry name" value="5-METHYLTETRAHYDROPTEROYLTRIGLUTAMATE--HOMOCYSTEINE METHYLTRANSFERASE"/>
    <property type="match status" value="1"/>
</dbReference>
<comment type="similarity">
    <text evidence="3">Belongs to the vitamin-B12 independent methionine synthase family.</text>
</comment>
<feature type="binding site" evidence="12">
    <location>
        <position position="621"/>
    </location>
    <ligand>
        <name>L-homocysteine</name>
        <dbReference type="ChEBI" id="CHEBI:58199"/>
    </ligand>
</feature>
<dbReference type="EC" id="2.1.1.14" evidence="4"/>
<feature type="domain" description="Cobalamin-independent methionine synthase MetE N-terminal" evidence="16">
    <location>
        <begin position="9"/>
        <end position="326"/>
    </location>
</feature>
<evidence type="ECO:0000256" key="8">
    <source>
        <dbReference type="ARBA" id="ARBA00022723"/>
    </source>
</evidence>
<keyword evidence="8 13" id="KW-0479">Metal-binding</keyword>
<comment type="pathway">
    <text evidence="2">Amino-acid biosynthesis; L-methionine biosynthesis via de novo pathway; L-methionine from L-homocysteine (MetE route): step 1/1.</text>
</comment>
<evidence type="ECO:0000256" key="9">
    <source>
        <dbReference type="ARBA" id="ARBA00022737"/>
    </source>
</evidence>
<feature type="binding site" evidence="12">
    <location>
        <position position="24"/>
    </location>
    <ligand>
        <name>5-methyltetrahydropteroyltri-L-glutamate</name>
        <dbReference type="ChEBI" id="CHEBI:58207"/>
    </ligand>
</feature>
<feature type="binding site" evidence="12">
    <location>
        <begin position="447"/>
        <end position="449"/>
    </location>
    <ligand>
        <name>L-methionine</name>
        <dbReference type="ChEBI" id="CHEBI:57844"/>
    </ligand>
</feature>
<sequence length="775" mass="84901">MSNTAFPAATIVGYPRVGRFRELKKAQEAFWKGKATLQELQDTAADVQRTYFERVTAAGLKADNYSIPATFSYYDQVLDVVRLFTLVPERLAEAKDARGLLDLPGYFALARGTETLPPLEMTKWFDTNYHYLVPEIGAGTEIKLNLEAIDEQLEVAKQAGVKVRPQIVGPLTLLLGAKAEQGSAEDFAPIDRLDEFVVAYAQVLEQLAERGVEWVQLDEPGLTVDRADNAKVAELAERTYRTLAAAEKRPQILVTSPYGSLRENLPALLGTGIEALHLDLVHGVYSKAELESVSAAGVHLVAGVVNGRNVWRADVRAALKTLEALPGASEGAVSVSSSTSLQHVPHDLALEDPAEVPVDGLAFADQKVAEIALLARGLAEGEAAVEPELKAADEALARFAADPRKHNDEIRARAAAVTAEDFNRPTIDVRRAAQADLNLPKLPTTTIGSFPQTAEIRRRRAEARAGKISAEELNGFLRDEIASVIKLQEELGLDVLVHGEAERNDMVQYFAENFDGFATTRHGWVQSYGSRCTRPSILFGDVKRHGEGLRGEAFTVPWSSHAQSLSDKPVKGMLTGPVTILAWSFVRDDQPRRETANQVALALADEIADLEQAGIRIIQVDEPALRELLPLRRDEQPQYLDWSVNSFRLATSAVKDSTQIHTHLCYSEFNEIIDSINALNADVTSIEAARSHMELLADIPESFVSGLGPGVWDIHSPRVPSQDEIESLLKAAIGYGTIADLWVNPDCGLKTRDYEETKQSLRHLVDATKAIRASL</sequence>
<evidence type="ECO:0000259" key="16">
    <source>
        <dbReference type="Pfam" id="PF08267"/>
    </source>
</evidence>
<keyword evidence="7 17" id="KW-0808">Transferase</keyword>
<dbReference type="InterPro" id="IPR006276">
    <property type="entry name" value="Cobalamin-indep_Met_synthase"/>
</dbReference>
<name>A0A291DF82_9MICC</name>
<evidence type="ECO:0000256" key="12">
    <source>
        <dbReference type="PIRSR" id="PIRSR000382-1"/>
    </source>
</evidence>
<feature type="binding site" evidence="13">
    <location>
        <position position="687"/>
    </location>
    <ligand>
        <name>Zn(2+)</name>
        <dbReference type="ChEBI" id="CHEBI:29105"/>
        <label>1</label>
        <note>catalytic</note>
    </ligand>
</feature>
<dbReference type="AlphaFoldDB" id="A0A291DF82"/>
<feature type="binding site" evidence="12">
    <location>
        <position position="583"/>
    </location>
    <ligand>
        <name>5-methyltetrahydropteroyltri-L-glutamate</name>
        <dbReference type="ChEBI" id="CHEBI:58207"/>
    </ligand>
</feature>
<keyword evidence="9" id="KW-0677">Repeat</keyword>
<dbReference type="RefSeq" id="WP_070505433.1">
    <property type="nucleotide sequence ID" value="NZ_CP023510.1"/>
</dbReference>
<feature type="binding site" evidence="13">
    <location>
        <position position="665"/>
    </location>
    <ligand>
        <name>Zn(2+)</name>
        <dbReference type="ChEBI" id="CHEBI:29105"/>
        <label>1</label>
        <note>catalytic</note>
    </ligand>
</feature>
<dbReference type="CDD" id="cd03312">
    <property type="entry name" value="CIMS_N_terminal_like"/>
    <property type="match status" value="1"/>
</dbReference>
<dbReference type="GO" id="GO:0032259">
    <property type="term" value="P:methylation"/>
    <property type="evidence" value="ECO:0007669"/>
    <property type="project" value="UniProtKB-KW"/>
</dbReference>
<evidence type="ECO:0000256" key="7">
    <source>
        <dbReference type="ARBA" id="ARBA00022679"/>
    </source>
</evidence>
<organism evidence="17 18">
    <name type="scientific">Rothia mucilaginosa</name>
    <dbReference type="NCBI Taxonomy" id="43675"/>
    <lineage>
        <taxon>Bacteria</taxon>
        <taxon>Bacillati</taxon>
        <taxon>Actinomycetota</taxon>
        <taxon>Actinomycetes</taxon>
        <taxon>Micrococcales</taxon>
        <taxon>Micrococcaceae</taxon>
        <taxon>Rothia</taxon>
    </lineage>
</organism>
<evidence type="ECO:0000256" key="3">
    <source>
        <dbReference type="ARBA" id="ARBA00009553"/>
    </source>
</evidence>
<dbReference type="GO" id="GO:0008270">
    <property type="term" value="F:zinc ion binding"/>
    <property type="evidence" value="ECO:0007669"/>
    <property type="project" value="InterPro"/>
</dbReference>
<dbReference type="Gene3D" id="3.20.20.210">
    <property type="match status" value="2"/>
</dbReference>
<evidence type="ECO:0000313" key="18">
    <source>
        <dbReference type="Proteomes" id="UP000218628"/>
    </source>
</evidence>
<reference evidence="18" key="1">
    <citation type="submission" date="2017-09" db="EMBL/GenBank/DDBJ databases">
        <title>FDA dAtabase for Regulatory Grade micrObial Sequences (FDA-ARGOS): Supporting development and validation of Infectious Disease Dx tests.</title>
        <authorList>
            <person name="Minogue T."/>
            <person name="Wolcott M."/>
            <person name="Wasieloski L."/>
            <person name="Aguilar W."/>
            <person name="Moore D."/>
            <person name="Tallon L."/>
            <person name="Sadzewicz L."/>
            <person name="Ott S."/>
            <person name="Zhao X."/>
            <person name="Nagaraj S."/>
            <person name="Vavikolanu K."/>
            <person name="Aluvathingal J."/>
            <person name="Nadendla S."/>
            <person name="Sichtig H."/>
        </authorList>
    </citation>
    <scope>NUCLEOTIDE SEQUENCE [LARGE SCALE GENOMIC DNA]</scope>
    <source>
        <strain evidence="18">FDAARGOS_369</strain>
    </source>
</reference>
<feature type="binding site" evidence="12">
    <location>
        <position position="128"/>
    </location>
    <ligand>
        <name>5-methyltetrahydropteroyltri-L-glutamate</name>
        <dbReference type="ChEBI" id="CHEBI:58207"/>
    </ligand>
</feature>
<keyword evidence="5 17" id="KW-0489">Methyltransferase</keyword>
<dbReference type="EMBL" id="CP023510">
    <property type="protein sequence ID" value="ATF63063.1"/>
    <property type="molecule type" value="Genomic_DNA"/>
</dbReference>
<evidence type="ECO:0000256" key="1">
    <source>
        <dbReference type="ARBA" id="ARBA00002777"/>
    </source>
</evidence>
<keyword evidence="6" id="KW-0028">Amino-acid biosynthesis</keyword>
<dbReference type="GO" id="GO:0003871">
    <property type="term" value="F:5-methyltetrahydropteroyltriglutamate-homocysteine S-methyltransferase activity"/>
    <property type="evidence" value="ECO:0007669"/>
    <property type="project" value="UniProtKB-EC"/>
</dbReference>
<proteinExistence type="inferred from homology"/>
<comment type="cofactor">
    <cofactor evidence="13">
        <name>Zn(2+)</name>
        <dbReference type="ChEBI" id="CHEBI:29105"/>
    </cofactor>
    <text evidence="13">Binds 2 Zn(2+) ions per subunit.</text>
</comment>
<feature type="binding site" evidence="13">
    <location>
        <position position="747"/>
    </location>
    <ligand>
        <name>Zn(2+)</name>
        <dbReference type="ChEBI" id="CHEBI:29105"/>
        <label>1</label>
        <note>catalytic</note>
    </ligand>
</feature>
<dbReference type="PIRSF" id="PIRSF000382">
    <property type="entry name" value="MeTrfase_B12_ind"/>
    <property type="match status" value="1"/>
</dbReference>